<keyword evidence="6 8" id="KW-0472">Membrane</keyword>
<name>A0A1G9FDH9_9PROT</name>
<dbReference type="PANTHER" id="PTHR37937">
    <property type="entry name" value="CONJUGATIVE TRANSFER: DNA TRANSPORT"/>
    <property type="match status" value="1"/>
</dbReference>
<evidence type="ECO:0000256" key="8">
    <source>
        <dbReference type="SAM" id="Phobius"/>
    </source>
</evidence>
<keyword evidence="5 8" id="KW-1133">Transmembrane helix</keyword>
<dbReference type="InterPro" id="IPR003688">
    <property type="entry name" value="TraG/VirD4"/>
</dbReference>
<evidence type="ECO:0000256" key="2">
    <source>
        <dbReference type="ARBA" id="ARBA00008806"/>
    </source>
</evidence>
<sequence length="841" mass="89446">MMDAEDLFSRLWAAVIAVLFGAFVLSLANTAHARVFPECNPAAEAAKFYGAADADAWVKRICDAQEAAFQKWENSLQALDVGQQDLAMATNAGNWQAYRDKWAELLPVLKELEAAALANRNAPGAANILSLYRNDLGLFLQNAGLSSAGSLDDFSARILAGLDGERPAAAATAGVNVVQQSVTRGVEFGKGIGTAQAETILAEYRAQVQQRGAERMEQLGGSTVGGYFGGFGERIKAAFGGWLFYLVTVCFVGAWLAHKRRQNPVTVGTAVGLAFLVPSVGMLLLFVFAPFIPGWFILAATVAGTVATYLNAGRVFGWLAGLVGAESPTGKRLRILGATIENLRGQVQPSGPVAAAGAAVAAVDNSSTHPLGSHGSARWGTVDEIRQGGHLVAPGKPGGFALGRVSDAPAGLDQRFRFTGHVVTVAPTGSGKGIGAVIPNLLDYPGSALVLDVKGENAAVTARARRALGQAVHVVDPFAVNGDGGAAFNVLDRLDVWNPDCVSESAILADALVIAESKGDAVHFDESAKNFLQGLMLHVAGLDDKERRNLGELRRLLTAGEDDFSVMLAEMTYDDTAAFGIPARAANTLMGMADKERGSVLSTARRNTAFLDDPRVSAALSRSDFDLSEIKATAMTVYLVMPANRIGPNARFLRLFISSVIAAITSSNVQPAHRVAFLLDEFGQLGYMKQIEDAVSLLRGYGLAFWVFIQDLSQLKGTYPKWQTFLANSAKSFFGTDDYDTAKYISDSLGKATIEFETENTGKNSGSGLSGGSGSMNRGKSTGTSQQFTGRELLTPDEVMRLGPEHPIVLVRGERPYLLDRLNYLADAEYAGRFDANPYHS</sequence>
<evidence type="ECO:0000313" key="9">
    <source>
        <dbReference type="EMBL" id="SDK86407.1"/>
    </source>
</evidence>
<dbReference type="PANTHER" id="PTHR37937:SF1">
    <property type="entry name" value="CONJUGATIVE TRANSFER: DNA TRANSPORT"/>
    <property type="match status" value="1"/>
</dbReference>
<feature type="transmembrane region" description="Helical" evidence="8">
    <location>
        <begin position="239"/>
        <end position="257"/>
    </location>
</feature>
<keyword evidence="3" id="KW-1003">Cell membrane</keyword>
<gene>
    <name evidence="9" type="ORF">SAMN05192566_2709</name>
</gene>
<proteinExistence type="inferred from homology"/>
<dbReference type="EMBL" id="FNFX01000007">
    <property type="protein sequence ID" value="SDK86407.1"/>
    <property type="molecule type" value="Genomic_DNA"/>
</dbReference>
<dbReference type="Proteomes" id="UP000198629">
    <property type="component" value="Unassembled WGS sequence"/>
</dbReference>
<dbReference type="SUPFAM" id="SSF52540">
    <property type="entry name" value="P-loop containing nucleoside triphosphate hydrolases"/>
    <property type="match status" value="1"/>
</dbReference>
<comment type="similarity">
    <text evidence="2">Belongs to the VirD4/TraG family.</text>
</comment>
<dbReference type="InterPro" id="IPR051539">
    <property type="entry name" value="T4SS-coupling_protein"/>
</dbReference>
<dbReference type="CDD" id="cd01127">
    <property type="entry name" value="TrwB_TraG_TraD_VirD4"/>
    <property type="match status" value="1"/>
</dbReference>
<evidence type="ECO:0000256" key="4">
    <source>
        <dbReference type="ARBA" id="ARBA00022692"/>
    </source>
</evidence>
<organism evidence="9 10">
    <name type="scientific">Methylophilus rhizosphaerae</name>
    <dbReference type="NCBI Taxonomy" id="492660"/>
    <lineage>
        <taxon>Bacteria</taxon>
        <taxon>Pseudomonadati</taxon>
        <taxon>Pseudomonadota</taxon>
        <taxon>Betaproteobacteria</taxon>
        <taxon>Nitrosomonadales</taxon>
        <taxon>Methylophilaceae</taxon>
        <taxon>Methylophilus</taxon>
    </lineage>
</organism>
<evidence type="ECO:0000256" key="3">
    <source>
        <dbReference type="ARBA" id="ARBA00022475"/>
    </source>
</evidence>
<feature type="compositionally biased region" description="Polar residues" evidence="7">
    <location>
        <begin position="776"/>
        <end position="789"/>
    </location>
</feature>
<dbReference type="Pfam" id="PF02534">
    <property type="entry name" value="T4SS-DNA_transf"/>
    <property type="match status" value="1"/>
</dbReference>
<evidence type="ECO:0000256" key="7">
    <source>
        <dbReference type="SAM" id="MobiDB-lite"/>
    </source>
</evidence>
<protein>
    <submittedName>
        <fullName evidence="9">Type IV secretion system protein VirD4</fullName>
    </submittedName>
</protein>
<reference evidence="10" key="1">
    <citation type="submission" date="2016-10" db="EMBL/GenBank/DDBJ databases">
        <authorList>
            <person name="Varghese N."/>
            <person name="Submissions S."/>
        </authorList>
    </citation>
    <scope>NUCLEOTIDE SEQUENCE [LARGE SCALE GENOMIC DNA]</scope>
    <source>
        <strain evidence="10">CBMB127</strain>
    </source>
</reference>
<keyword evidence="10" id="KW-1185">Reference proteome</keyword>
<evidence type="ECO:0000256" key="5">
    <source>
        <dbReference type="ARBA" id="ARBA00022989"/>
    </source>
</evidence>
<evidence type="ECO:0000256" key="6">
    <source>
        <dbReference type="ARBA" id="ARBA00023136"/>
    </source>
</evidence>
<dbReference type="GO" id="GO:0005886">
    <property type="term" value="C:plasma membrane"/>
    <property type="evidence" value="ECO:0007669"/>
    <property type="project" value="UniProtKB-SubCell"/>
</dbReference>
<dbReference type="OrthoDB" id="9759295at2"/>
<dbReference type="STRING" id="492660.SAMN05192566_2709"/>
<dbReference type="RefSeq" id="WP_091473199.1">
    <property type="nucleotide sequence ID" value="NZ_FNFX01000007.1"/>
</dbReference>
<accession>A0A1G9FDH9</accession>
<evidence type="ECO:0000256" key="1">
    <source>
        <dbReference type="ARBA" id="ARBA00004651"/>
    </source>
</evidence>
<dbReference type="Gene3D" id="3.40.50.300">
    <property type="entry name" value="P-loop containing nucleotide triphosphate hydrolases"/>
    <property type="match status" value="1"/>
</dbReference>
<evidence type="ECO:0000313" key="10">
    <source>
        <dbReference type="Proteomes" id="UP000198629"/>
    </source>
</evidence>
<dbReference type="InterPro" id="IPR027417">
    <property type="entry name" value="P-loop_NTPase"/>
</dbReference>
<keyword evidence="4 8" id="KW-0812">Transmembrane</keyword>
<comment type="subcellular location">
    <subcellularLocation>
        <location evidence="1">Cell membrane</location>
        <topology evidence="1">Multi-pass membrane protein</topology>
    </subcellularLocation>
</comment>
<dbReference type="AlphaFoldDB" id="A0A1G9FDH9"/>
<feature type="region of interest" description="Disordered" evidence="7">
    <location>
        <begin position="760"/>
        <end position="796"/>
    </location>
</feature>
<feature type="transmembrane region" description="Helical" evidence="8">
    <location>
        <begin position="269"/>
        <end position="289"/>
    </location>
</feature>